<dbReference type="Pfam" id="PF01380">
    <property type="entry name" value="SIS"/>
    <property type="match status" value="1"/>
</dbReference>
<comment type="catalytic activity">
    <reaction evidence="1">
        <text>D-fructose 6-phosphate + L-glutamine = D-glucosamine 6-phosphate + L-glutamate</text>
        <dbReference type="Rhea" id="RHEA:13237"/>
        <dbReference type="ChEBI" id="CHEBI:29985"/>
        <dbReference type="ChEBI" id="CHEBI:58359"/>
        <dbReference type="ChEBI" id="CHEBI:58725"/>
        <dbReference type="ChEBI" id="CHEBI:61527"/>
        <dbReference type="EC" id="2.6.1.16"/>
    </reaction>
</comment>
<protein>
    <recommendedName>
        <fullName evidence="3">Glutamine--fructose-6-phosphate aminotransferase [isomerizing]</fullName>
        <ecNumber evidence="2">2.6.1.16</ecNumber>
    </recommendedName>
</protein>
<dbReference type="PROSITE" id="PS51464">
    <property type="entry name" value="SIS"/>
    <property type="match status" value="2"/>
</dbReference>
<evidence type="ECO:0000313" key="8">
    <source>
        <dbReference type="Proteomes" id="UP001595528"/>
    </source>
</evidence>
<evidence type="ECO:0000256" key="5">
    <source>
        <dbReference type="ARBA" id="ARBA00022962"/>
    </source>
</evidence>
<evidence type="ECO:0000256" key="4">
    <source>
        <dbReference type="ARBA" id="ARBA00022576"/>
    </source>
</evidence>
<dbReference type="InterPro" id="IPR001347">
    <property type="entry name" value="SIS_dom"/>
</dbReference>
<reference evidence="8" key="1">
    <citation type="journal article" date="2019" name="Int. J. Syst. Evol. Microbiol.">
        <title>The Global Catalogue of Microorganisms (GCM) 10K type strain sequencing project: providing services to taxonomists for standard genome sequencing and annotation.</title>
        <authorList>
            <consortium name="The Broad Institute Genomics Platform"/>
            <consortium name="The Broad Institute Genome Sequencing Center for Infectious Disease"/>
            <person name="Wu L."/>
            <person name="Ma J."/>
        </authorList>
    </citation>
    <scope>NUCLEOTIDE SEQUENCE [LARGE SCALE GENOMIC DNA]</scope>
    <source>
        <strain evidence="8">KCTC 42964</strain>
    </source>
</reference>
<evidence type="ECO:0000256" key="2">
    <source>
        <dbReference type="ARBA" id="ARBA00012916"/>
    </source>
</evidence>
<keyword evidence="4" id="KW-0032">Aminotransferase</keyword>
<keyword evidence="7" id="KW-0378">Hydrolase</keyword>
<comment type="caution">
    <text evidence="7">The sequence shown here is derived from an EMBL/GenBank/DDBJ whole genome shotgun (WGS) entry which is preliminary data.</text>
</comment>
<dbReference type="PANTHER" id="PTHR10937">
    <property type="entry name" value="GLUCOSAMINE--FRUCTOSE-6-PHOSPHATE AMINOTRANSFERASE, ISOMERIZING"/>
    <property type="match status" value="1"/>
</dbReference>
<proteinExistence type="predicted"/>
<organism evidence="7 8">
    <name type="scientific">Marinibaculum pumilum</name>
    <dbReference type="NCBI Taxonomy" id="1766165"/>
    <lineage>
        <taxon>Bacteria</taxon>
        <taxon>Pseudomonadati</taxon>
        <taxon>Pseudomonadota</taxon>
        <taxon>Alphaproteobacteria</taxon>
        <taxon>Rhodospirillales</taxon>
        <taxon>Rhodospirillaceae</taxon>
        <taxon>Marinibaculum</taxon>
    </lineage>
</organism>
<feature type="domain" description="SIS" evidence="6">
    <location>
        <begin position="23"/>
        <end position="158"/>
    </location>
</feature>
<evidence type="ECO:0000256" key="1">
    <source>
        <dbReference type="ARBA" id="ARBA00001031"/>
    </source>
</evidence>
<dbReference type="Proteomes" id="UP001595528">
    <property type="component" value="Unassembled WGS sequence"/>
</dbReference>
<dbReference type="SUPFAM" id="SSF53697">
    <property type="entry name" value="SIS domain"/>
    <property type="match status" value="1"/>
</dbReference>
<dbReference type="CDD" id="cd05009">
    <property type="entry name" value="SIS_GlmS_GlmD_2"/>
    <property type="match status" value="1"/>
</dbReference>
<keyword evidence="4" id="KW-0808">Transferase</keyword>
<accession>A0ABV7L0I8</accession>
<dbReference type="GO" id="GO:0016787">
    <property type="term" value="F:hydrolase activity"/>
    <property type="evidence" value="ECO:0007669"/>
    <property type="project" value="UniProtKB-KW"/>
</dbReference>
<sequence length="336" mass="35827">MSTTFNLDRQIASAPEAMRGILAAEMPDLDPERPIIFTGIGTSLFAARVAAGWITMLTGGRNRAQAFDAHDMGTWMPVRAEDQVVVISHRGTKIFPTASLARARRAGARTIAIVGQAAPEQAADEVIRTCANETAGTFTVSYLSSLAALARLAAPFDTSPGRDFATAVDALPEAVDRTLRIPGPADAAAKVRDAETLLIVGFGADLQTAQEAALKIKEGAWQWTEGMSPEFALHGTPASFHPGMAAVVIEPEEDDGGRTELLLSVLDRLGIRCVTAGTHPDADLVFVTPHPLLRPVTGIVPLQRLAAELARLRGTDPDSMHGNREPWRSVMTGIRL</sequence>
<gene>
    <name evidence="7" type="ORF">ACFOGJ_11870</name>
</gene>
<evidence type="ECO:0000313" key="7">
    <source>
        <dbReference type="EMBL" id="MFC3227934.1"/>
    </source>
</evidence>
<dbReference type="Gene3D" id="3.40.50.10490">
    <property type="entry name" value="Glucose-6-phosphate isomerase like protein, domain 1"/>
    <property type="match status" value="2"/>
</dbReference>
<feature type="domain" description="SIS" evidence="6">
    <location>
        <begin position="187"/>
        <end position="320"/>
    </location>
</feature>
<dbReference type="InterPro" id="IPR046348">
    <property type="entry name" value="SIS_dom_sf"/>
</dbReference>
<dbReference type="PANTHER" id="PTHR10937:SF0">
    <property type="entry name" value="GLUTAMINE--FRUCTOSE-6-PHOSPHATE TRANSAMINASE (ISOMERIZING)"/>
    <property type="match status" value="1"/>
</dbReference>
<evidence type="ECO:0000259" key="6">
    <source>
        <dbReference type="PROSITE" id="PS51464"/>
    </source>
</evidence>
<keyword evidence="5" id="KW-0315">Glutamine amidotransferase</keyword>
<dbReference type="EC" id="2.6.1.16" evidence="2"/>
<keyword evidence="8" id="KW-1185">Reference proteome</keyword>
<dbReference type="EMBL" id="JBHRTR010000026">
    <property type="protein sequence ID" value="MFC3227934.1"/>
    <property type="molecule type" value="Genomic_DNA"/>
</dbReference>
<dbReference type="InterPro" id="IPR035490">
    <property type="entry name" value="GlmS/FrlB_SIS"/>
</dbReference>
<evidence type="ECO:0000256" key="3">
    <source>
        <dbReference type="ARBA" id="ARBA00016090"/>
    </source>
</evidence>
<name>A0ABV7L0I8_9PROT</name>
<dbReference type="RefSeq" id="WP_379900557.1">
    <property type="nucleotide sequence ID" value="NZ_JBHRTR010000026.1"/>
</dbReference>